<evidence type="ECO:0000313" key="3">
    <source>
        <dbReference type="Proteomes" id="UP000692954"/>
    </source>
</evidence>
<keyword evidence="1" id="KW-0732">Signal</keyword>
<proteinExistence type="predicted"/>
<feature type="chain" id="PRO_5035933016" evidence="1">
    <location>
        <begin position="18"/>
        <end position="553"/>
    </location>
</feature>
<evidence type="ECO:0000313" key="2">
    <source>
        <dbReference type="EMBL" id="CAD8096682.1"/>
    </source>
</evidence>
<name>A0A8S1NW90_9CILI</name>
<dbReference type="AlphaFoldDB" id="A0A8S1NW90"/>
<gene>
    <name evidence="2" type="ORF">PSON_ATCC_30995.1.T0670016</name>
</gene>
<dbReference type="Proteomes" id="UP000692954">
    <property type="component" value="Unassembled WGS sequence"/>
</dbReference>
<accession>A0A8S1NW90</accession>
<organism evidence="2 3">
    <name type="scientific">Paramecium sonneborni</name>
    <dbReference type="NCBI Taxonomy" id="65129"/>
    <lineage>
        <taxon>Eukaryota</taxon>
        <taxon>Sar</taxon>
        <taxon>Alveolata</taxon>
        <taxon>Ciliophora</taxon>
        <taxon>Intramacronucleata</taxon>
        <taxon>Oligohymenophorea</taxon>
        <taxon>Peniculida</taxon>
        <taxon>Parameciidae</taxon>
        <taxon>Paramecium</taxon>
    </lineage>
</organism>
<feature type="signal peptide" evidence="1">
    <location>
        <begin position="1"/>
        <end position="17"/>
    </location>
</feature>
<keyword evidence="3" id="KW-1185">Reference proteome</keyword>
<dbReference type="OrthoDB" id="1847654at2759"/>
<protein>
    <submittedName>
        <fullName evidence="2">Uncharacterized protein</fullName>
    </submittedName>
</protein>
<dbReference type="EMBL" id="CAJJDN010000067">
    <property type="protein sequence ID" value="CAD8096682.1"/>
    <property type="molecule type" value="Genomic_DNA"/>
</dbReference>
<evidence type="ECO:0000256" key="1">
    <source>
        <dbReference type="SAM" id="SignalP"/>
    </source>
</evidence>
<reference evidence="2" key="1">
    <citation type="submission" date="2021-01" db="EMBL/GenBank/DDBJ databases">
        <authorList>
            <consortium name="Genoscope - CEA"/>
            <person name="William W."/>
        </authorList>
    </citation>
    <scope>NUCLEOTIDE SEQUENCE</scope>
</reference>
<dbReference type="PANTHER" id="PTHR31354:SF2">
    <property type="entry name" value="OS01G0793500 PROTEIN"/>
    <property type="match status" value="1"/>
</dbReference>
<comment type="caution">
    <text evidence="2">The sequence shown here is derived from an EMBL/GenBank/DDBJ whole genome shotgun (WGS) entry which is preliminary data.</text>
</comment>
<sequence>MTKYSLIFACLLICCFGKKTVYDRLHGTHIEEEFENEVITEITMYDGEDPKLKYEQMMNTFMRLNETQVIGCRKTDHHEFFGMFFQNAGRIGNGGQNNIKLIKYEDDCYESMRVSYETNEAKNRVQVTFTPGKYKNSQQCSEFYLIGTTLNYNIVNIKDQKEHRVYFNFRNEKQVEAFKYTGAYIFRTCDYLENWFGDLLMTLELFFGGFSSNPYLGPIFGSHPPDWMVRSNIEFIERTTGFRWQERPNVVVDLKVDEVNNGDFLAITRFDGLDQIIEWGTGGRIGHSAMIFEIDGEKYVIESQDAWYWPTKRIQKTKWEDWKVYAKNAGFNVAVLPLSPEKRAQWDQEAALEYWKKMEGQPYGYHTFLFGWIDTPTDNYPKPLSAEFATYLFSFIEKIAPGPITSLVGEALNKRLGTEGLSVSEIAIEAAKRGIELGDLYAIVERDEWIYSDGPSQACAAFVTAMYKAAGLFKPFHIEALEFTPKDIYQLKFFDQNYIVPNKCKQNDPDLPYCQLMGSHRIELEGYNTVEPYENMNERCPSIPPEYIRPDNC</sequence>
<dbReference type="PANTHER" id="PTHR31354">
    <property type="entry name" value="OS01G0793500 PROTEIN"/>
    <property type="match status" value="1"/>
</dbReference>